<comment type="caution">
    <text evidence="2">The sequence shown here is derived from an EMBL/GenBank/DDBJ whole genome shotgun (WGS) entry which is preliminary data.</text>
</comment>
<dbReference type="EMBL" id="BAABVV010000024">
    <property type="protein sequence ID" value="GAA6113957.1"/>
    <property type="molecule type" value="Genomic_DNA"/>
</dbReference>
<keyword evidence="1" id="KW-1133">Transmembrane helix</keyword>
<sequence>MTISEIIRWFVLGSVSILFISIVFNLIKDVVEDIILQFYSCKYEYYSQINKDKKSGDDNDK</sequence>
<gene>
    <name evidence="2" type="ORF">AP20H10_03200</name>
</gene>
<keyword evidence="1" id="KW-0472">Membrane</keyword>
<reference evidence="2 3" key="1">
    <citation type="submission" date="2024-03" db="EMBL/GenBank/DDBJ databases">
        <title>Inconsistent identification of Apilactobacillus kunkeei-related strains obtained by well-developed overall genome related indices.</title>
        <authorList>
            <person name="Maeno S."/>
            <person name="Endo A."/>
        </authorList>
    </citation>
    <scope>NUCLEOTIDE SEQUENCE [LARGE SCALE GENOMIC DNA]</scope>
    <source>
        <strain evidence="2 3">20H-10</strain>
    </source>
</reference>
<evidence type="ECO:0000256" key="1">
    <source>
        <dbReference type="SAM" id="Phobius"/>
    </source>
</evidence>
<accession>A0ABP9ZGN7</accession>
<dbReference type="RefSeq" id="WP_353317398.1">
    <property type="nucleotide sequence ID" value="NZ_BAABVV010000024.1"/>
</dbReference>
<protein>
    <submittedName>
        <fullName evidence="2">Uncharacterized protein</fullName>
    </submittedName>
</protein>
<organism evidence="2 3">
    <name type="scientific">Apilactobacillus apinorum</name>
    <dbReference type="NCBI Taxonomy" id="1218495"/>
    <lineage>
        <taxon>Bacteria</taxon>
        <taxon>Bacillati</taxon>
        <taxon>Bacillota</taxon>
        <taxon>Bacilli</taxon>
        <taxon>Lactobacillales</taxon>
        <taxon>Lactobacillaceae</taxon>
        <taxon>Apilactobacillus</taxon>
    </lineage>
</organism>
<evidence type="ECO:0000313" key="2">
    <source>
        <dbReference type="EMBL" id="GAA6113957.1"/>
    </source>
</evidence>
<name>A0ABP9ZGN7_9LACO</name>
<keyword evidence="3" id="KW-1185">Reference proteome</keyword>
<keyword evidence="1" id="KW-0812">Transmembrane</keyword>
<evidence type="ECO:0000313" key="3">
    <source>
        <dbReference type="Proteomes" id="UP001438112"/>
    </source>
</evidence>
<feature type="transmembrane region" description="Helical" evidence="1">
    <location>
        <begin position="6"/>
        <end position="27"/>
    </location>
</feature>
<proteinExistence type="predicted"/>
<dbReference type="Proteomes" id="UP001438112">
    <property type="component" value="Unassembled WGS sequence"/>
</dbReference>